<gene>
    <name evidence="2" type="ORF">FA13DRAFT_1714533</name>
</gene>
<sequence length="101" mass="11295">MVRINTSFAILSSALAYAGYCNAQDYNSEFDELIQREPGLFSILKKVPIVGNIFGREVLEEISSREFLEGLEFAARGDPELASPSTKNRFPRMLSYTLALV</sequence>
<reference evidence="2 3" key="1">
    <citation type="journal article" date="2019" name="Nat. Ecol. Evol.">
        <title>Megaphylogeny resolves global patterns of mushroom evolution.</title>
        <authorList>
            <person name="Varga T."/>
            <person name="Krizsan K."/>
            <person name="Foldi C."/>
            <person name="Dima B."/>
            <person name="Sanchez-Garcia M."/>
            <person name="Sanchez-Ramirez S."/>
            <person name="Szollosi G.J."/>
            <person name="Szarkandi J.G."/>
            <person name="Papp V."/>
            <person name="Albert L."/>
            <person name="Andreopoulos W."/>
            <person name="Angelini C."/>
            <person name="Antonin V."/>
            <person name="Barry K.W."/>
            <person name="Bougher N.L."/>
            <person name="Buchanan P."/>
            <person name="Buyck B."/>
            <person name="Bense V."/>
            <person name="Catcheside P."/>
            <person name="Chovatia M."/>
            <person name="Cooper J."/>
            <person name="Damon W."/>
            <person name="Desjardin D."/>
            <person name="Finy P."/>
            <person name="Geml J."/>
            <person name="Haridas S."/>
            <person name="Hughes K."/>
            <person name="Justo A."/>
            <person name="Karasinski D."/>
            <person name="Kautmanova I."/>
            <person name="Kiss B."/>
            <person name="Kocsube S."/>
            <person name="Kotiranta H."/>
            <person name="LaButti K.M."/>
            <person name="Lechner B.E."/>
            <person name="Liimatainen K."/>
            <person name="Lipzen A."/>
            <person name="Lukacs Z."/>
            <person name="Mihaltcheva S."/>
            <person name="Morgado L.N."/>
            <person name="Niskanen T."/>
            <person name="Noordeloos M.E."/>
            <person name="Ohm R.A."/>
            <person name="Ortiz-Santana B."/>
            <person name="Ovrebo C."/>
            <person name="Racz N."/>
            <person name="Riley R."/>
            <person name="Savchenko A."/>
            <person name="Shiryaev A."/>
            <person name="Soop K."/>
            <person name="Spirin V."/>
            <person name="Szebenyi C."/>
            <person name="Tomsovsky M."/>
            <person name="Tulloss R.E."/>
            <person name="Uehling J."/>
            <person name="Grigoriev I.V."/>
            <person name="Vagvolgyi C."/>
            <person name="Papp T."/>
            <person name="Martin F.M."/>
            <person name="Miettinen O."/>
            <person name="Hibbett D.S."/>
            <person name="Nagy L.G."/>
        </authorList>
    </citation>
    <scope>NUCLEOTIDE SEQUENCE [LARGE SCALE GENOMIC DNA]</scope>
    <source>
        <strain evidence="2 3">FP101781</strain>
    </source>
</reference>
<dbReference type="Proteomes" id="UP000298030">
    <property type="component" value="Unassembled WGS sequence"/>
</dbReference>
<feature type="chain" id="PRO_5021430615" evidence="1">
    <location>
        <begin position="24"/>
        <end position="101"/>
    </location>
</feature>
<feature type="signal peptide" evidence="1">
    <location>
        <begin position="1"/>
        <end position="23"/>
    </location>
</feature>
<evidence type="ECO:0000256" key="1">
    <source>
        <dbReference type="SAM" id="SignalP"/>
    </source>
</evidence>
<keyword evidence="1" id="KW-0732">Signal</keyword>
<comment type="caution">
    <text evidence="2">The sequence shown here is derived from an EMBL/GenBank/DDBJ whole genome shotgun (WGS) entry which is preliminary data.</text>
</comment>
<name>A0A4Y7SS66_COPMI</name>
<keyword evidence="3" id="KW-1185">Reference proteome</keyword>
<evidence type="ECO:0000313" key="3">
    <source>
        <dbReference type="Proteomes" id="UP000298030"/>
    </source>
</evidence>
<accession>A0A4Y7SS66</accession>
<dbReference type="AlphaFoldDB" id="A0A4Y7SS66"/>
<dbReference type="EMBL" id="QPFP01000064">
    <property type="protein sequence ID" value="TEB24710.1"/>
    <property type="molecule type" value="Genomic_DNA"/>
</dbReference>
<organism evidence="2 3">
    <name type="scientific">Coprinellus micaceus</name>
    <name type="common">Glistening ink-cap mushroom</name>
    <name type="synonym">Coprinus micaceus</name>
    <dbReference type="NCBI Taxonomy" id="71717"/>
    <lineage>
        <taxon>Eukaryota</taxon>
        <taxon>Fungi</taxon>
        <taxon>Dikarya</taxon>
        <taxon>Basidiomycota</taxon>
        <taxon>Agaricomycotina</taxon>
        <taxon>Agaricomycetes</taxon>
        <taxon>Agaricomycetidae</taxon>
        <taxon>Agaricales</taxon>
        <taxon>Agaricineae</taxon>
        <taxon>Psathyrellaceae</taxon>
        <taxon>Coprinellus</taxon>
    </lineage>
</organism>
<protein>
    <submittedName>
        <fullName evidence="2">Uncharacterized protein</fullName>
    </submittedName>
</protein>
<proteinExistence type="predicted"/>
<evidence type="ECO:0000313" key="2">
    <source>
        <dbReference type="EMBL" id="TEB24710.1"/>
    </source>
</evidence>